<proteinExistence type="predicted"/>
<comment type="caution">
    <text evidence="1">The sequence shown here is derived from an EMBL/GenBank/DDBJ whole genome shotgun (WGS) entry which is preliminary data.</text>
</comment>
<sequence length="157" mass="17621">MATWAAEYDVLPIMSCHVRGEFFVYLSENPIAEGALKSCVKEKMALGDVQCFNPTQDPTVNVSWKRLSSSMSNSTQFEPTVHDFIVAVSSCMSKRLIEGQQDLFTTKTLQKNHSVISIPYVEGKEDQSISTSLHSWTSAQQQHIKCDKKSSKQPPYI</sequence>
<accession>A0A5A7Q733</accession>
<dbReference type="AlphaFoldDB" id="A0A5A7Q733"/>
<evidence type="ECO:0000313" key="1">
    <source>
        <dbReference type="EMBL" id="GER40844.1"/>
    </source>
</evidence>
<name>A0A5A7Q733_STRAF</name>
<reference evidence="2" key="1">
    <citation type="journal article" date="2019" name="Curr. Biol.">
        <title>Genome Sequence of Striga asiatica Provides Insight into the Evolution of Plant Parasitism.</title>
        <authorList>
            <person name="Yoshida S."/>
            <person name="Kim S."/>
            <person name="Wafula E.K."/>
            <person name="Tanskanen J."/>
            <person name="Kim Y.M."/>
            <person name="Honaas L."/>
            <person name="Yang Z."/>
            <person name="Spallek T."/>
            <person name="Conn C.E."/>
            <person name="Ichihashi Y."/>
            <person name="Cheong K."/>
            <person name="Cui S."/>
            <person name="Der J.P."/>
            <person name="Gundlach H."/>
            <person name="Jiao Y."/>
            <person name="Hori C."/>
            <person name="Ishida J.K."/>
            <person name="Kasahara H."/>
            <person name="Kiba T."/>
            <person name="Kim M.S."/>
            <person name="Koo N."/>
            <person name="Laohavisit A."/>
            <person name="Lee Y.H."/>
            <person name="Lumba S."/>
            <person name="McCourt P."/>
            <person name="Mortimer J.C."/>
            <person name="Mutuku J.M."/>
            <person name="Nomura T."/>
            <person name="Sasaki-Sekimoto Y."/>
            <person name="Seto Y."/>
            <person name="Wang Y."/>
            <person name="Wakatake T."/>
            <person name="Sakakibara H."/>
            <person name="Demura T."/>
            <person name="Yamaguchi S."/>
            <person name="Yoneyama K."/>
            <person name="Manabe R.I."/>
            <person name="Nelson D.C."/>
            <person name="Schulman A.H."/>
            <person name="Timko M.P."/>
            <person name="dePamphilis C.W."/>
            <person name="Choi D."/>
            <person name="Shirasu K."/>
        </authorList>
    </citation>
    <scope>NUCLEOTIDE SEQUENCE [LARGE SCALE GENOMIC DNA]</scope>
    <source>
        <strain evidence="2">cv. UVA1</strain>
    </source>
</reference>
<gene>
    <name evidence="1" type="ORF">STAS_17544</name>
</gene>
<protein>
    <submittedName>
        <fullName evidence="1">ATP-dependent dethiobiotin synthetase BioD</fullName>
    </submittedName>
</protein>
<feature type="non-terminal residue" evidence="1">
    <location>
        <position position="157"/>
    </location>
</feature>
<dbReference type="Proteomes" id="UP000325081">
    <property type="component" value="Unassembled WGS sequence"/>
</dbReference>
<keyword evidence="2" id="KW-1185">Reference proteome</keyword>
<organism evidence="1 2">
    <name type="scientific">Striga asiatica</name>
    <name type="common">Asiatic witchweed</name>
    <name type="synonym">Buchnera asiatica</name>
    <dbReference type="NCBI Taxonomy" id="4170"/>
    <lineage>
        <taxon>Eukaryota</taxon>
        <taxon>Viridiplantae</taxon>
        <taxon>Streptophyta</taxon>
        <taxon>Embryophyta</taxon>
        <taxon>Tracheophyta</taxon>
        <taxon>Spermatophyta</taxon>
        <taxon>Magnoliopsida</taxon>
        <taxon>eudicotyledons</taxon>
        <taxon>Gunneridae</taxon>
        <taxon>Pentapetalae</taxon>
        <taxon>asterids</taxon>
        <taxon>lamiids</taxon>
        <taxon>Lamiales</taxon>
        <taxon>Orobanchaceae</taxon>
        <taxon>Buchnereae</taxon>
        <taxon>Striga</taxon>
    </lineage>
</organism>
<evidence type="ECO:0000313" key="2">
    <source>
        <dbReference type="Proteomes" id="UP000325081"/>
    </source>
</evidence>
<dbReference type="EMBL" id="BKCP01005983">
    <property type="protein sequence ID" value="GER40844.1"/>
    <property type="molecule type" value="Genomic_DNA"/>
</dbReference>